<dbReference type="RefSeq" id="XP_041185078.1">
    <property type="nucleotide sequence ID" value="XM_041332137.1"/>
</dbReference>
<dbReference type="AlphaFoldDB" id="A0A9P7AME1"/>
<dbReference type="Proteomes" id="UP000807769">
    <property type="component" value="Unassembled WGS sequence"/>
</dbReference>
<comment type="caution">
    <text evidence="1">The sequence shown here is derived from an EMBL/GenBank/DDBJ whole genome shotgun (WGS) entry which is preliminary data.</text>
</comment>
<reference evidence="1" key="1">
    <citation type="journal article" date="2020" name="New Phytol.">
        <title>Comparative genomics reveals dynamic genome evolution in host specialist ectomycorrhizal fungi.</title>
        <authorList>
            <person name="Lofgren L.A."/>
            <person name="Nguyen N.H."/>
            <person name="Vilgalys R."/>
            <person name="Ruytinx J."/>
            <person name="Liao H.L."/>
            <person name="Branco S."/>
            <person name="Kuo A."/>
            <person name="LaButti K."/>
            <person name="Lipzen A."/>
            <person name="Andreopoulos W."/>
            <person name="Pangilinan J."/>
            <person name="Riley R."/>
            <person name="Hundley H."/>
            <person name="Na H."/>
            <person name="Barry K."/>
            <person name="Grigoriev I.V."/>
            <person name="Stajich J.E."/>
            <person name="Kennedy P.G."/>
        </authorList>
    </citation>
    <scope>NUCLEOTIDE SEQUENCE</scope>
    <source>
        <strain evidence="1">MN1</strain>
    </source>
</reference>
<accession>A0A9P7AME1</accession>
<proteinExistence type="predicted"/>
<evidence type="ECO:0000313" key="2">
    <source>
        <dbReference type="EMBL" id="KAG1794052.1"/>
    </source>
</evidence>
<dbReference type="EMBL" id="JABBWG010000588">
    <property type="protein sequence ID" value="KAG1791488.1"/>
    <property type="molecule type" value="Genomic_DNA"/>
</dbReference>
<gene>
    <name evidence="2" type="ORF">BJ212DRAFT_1292207</name>
    <name evidence="1" type="ORF">BJ212DRAFT_1293886</name>
</gene>
<protein>
    <submittedName>
        <fullName evidence="1">Uncharacterized protein</fullName>
    </submittedName>
</protein>
<dbReference type="OrthoDB" id="2587968at2759"/>
<name>A0A9P7AME1_9AGAM</name>
<evidence type="ECO:0000313" key="3">
    <source>
        <dbReference type="Proteomes" id="UP000807769"/>
    </source>
</evidence>
<dbReference type="EMBL" id="JABBWG010000401">
    <property type="protein sequence ID" value="KAG1794052.1"/>
    <property type="molecule type" value="Genomic_DNA"/>
</dbReference>
<dbReference type="GeneID" id="64626154"/>
<feature type="non-terminal residue" evidence="1">
    <location>
        <position position="66"/>
    </location>
</feature>
<evidence type="ECO:0000313" key="1">
    <source>
        <dbReference type="EMBL" id="KAG1791488.1"/>
    </source>
</evidence>
<sequence length="66" mass="7705">RGTTRLPSTRSPHPEHPMWSLQYLKRMVLPDLVNLNKVENLCTKRTLSQAEIDHRLQMVRKAARKG</sequence>
<organism evidence="1 3">
    <name type="scientific">Suillus subaureus</name>
    <dbReference type="NCBI Taxonomy" id="48587"/>
    <lineage>
        <taxon>Eukaryota</taxon>
        <taxon>Fungi</taxon>
        <taxon>Dikarya</taxon>
        <taxon>Basidiomycota</taxon>
        <taxon>Agaricomycotina</taxon>
        <taxon>Agaricomycetes</taxon>
        <taxon>Agaricomycetidae</taxon>
        <taxon>Boletales</taxon>
        <taxon>Suillineae</taxon>
        <taxon>Suillaceae</taxon>
        <taxon>Suillus</taxon>
    </lineage>
</organism>
<keyword evidence="3" id="KW-1185">Reference proteome</keyword>